<evidence type="ECO:0000256" key="1">
    <source>
        <dbReference type="SAM" id="MobiDB-lite"/>
    </source>
</evidence>
<dbReference type="Proteomes" id="UP000887540">
    <property type="component" value="Unplaced"/>
</dbReference>
<evidence type="ECO:0000313" key="2">
    <source>
        <dbReference type="Proteomes" id="UP000887540"/>
    </source>
</evidence>
<feature type="region of interest" description="Disordered" evidence="1">
    <location>
        <begin position="1"/>
        <end position="44"/>
    </location>
</feature>
<dbReference type="WBParaSite" id="ACRNAN_scaffold22360.g26618.t1">
    <property type="protein sequence ID" value="ACRNAN_scaffold22360.g26618.t1"/>
    <property type="gene ID" value="ACRNAN_scaffold22360.g26618"/>
</dbReference>
<keyword evidence="2" id="KW-1185">Reference proteome</keyword>
<reference evidence="3" key="1">
    <citation type="submission" date="2022-11" db="UniProtKB">
        <authorList>
            <consortium name="WormBaseParasite"/>
        </authorList>
    </citation>
    <scope>IDENTIFICATION</scope>
</reference>
<name>A0A914DDL8_9BILA</name>
<dbReference type="AlphaFoldDB" id="A0A914DDL8"/>
<sequence length="98" mass="11512">MFERENLEENDEDIYEEEWDDSEEEEADRAMPAQPIASGKDVYEKNWGSEPGNFTPLLFAAQKVPQNDSSEMECFLNFMSHGIINWYVLFFGKSDHFF</sequence>
<feature type="compositionally biased region" description="Acidic residues" evidence="1">
    <location>
        <begin position="8"/>
        <end position="27"/>
    </location>
</feature>
<organism evidence="2 3">
    <name type="scientific">Acrobeloides nanus</name>
    <dbReference type="NCBI Taxonomy" id="290746"/>
    <lineage>
        <taxon>Eukaryota</taxon>
        <taxon>Metazoa</taxon>
        <taxon>Ecdysozoa</taxon>
        <taxon>Nematoda</taxon>
        <taxon>Chromadorea</taxon>
        <taxon>Rhabditida</taxon>
        <taxon>Tylenchina</taxon>
        <taxon>Cephalobomorpha</taxon>
        <taxon>Cephaloboidea</taxon>
        <taxon>Cephalobidae</taxon>
        <taxon>Acrobeloides</taxon>
    </lineage>
</organism>
<protein>
    <submittedName>
        <fullName evidence="3">Uncharacterized protein</fullName>
    </submittedName>
</protein>
<evidence type="ECO:0000313" key="3">
    <source>
        <dbReference type="WBParaSite" id="ACRNAN_scaffold22360.g26618.t1"/>
    </source>
</evidence>
<accession>A0A914DDL8</accession>
<proteinExistence type="predicted"/>